<feature type="domain" description="CSC1/OSCA1-like 7TM region" evidence="3">
    <location>
        <begin position="856"/>
        <end position="1123"/>
    </location>
</feature>
<feature type="transmembrane region" description="Helical" evidence="2">
    <location>
        <begin position="988"/>
        <end position="1011"/>
    </location>
</feature>
<keyword evidence="2" id="KW-1133">Transmembrane helix</keyword>
<feature type="transmembrane region" description="Helical" evidence="2">
    <location>
        <begin position="1040"/>
        <end position="1064"/>
    </location>
</feature>
<dbReference type="Pfam" id="PF02714">
    <property type="entry name" value="RSN1_7TM"/>
    <property type="match status" value="1"/>
</dbReference>
<feature type="compositionally biased region" description="Low complexity" evidence="1">
    <location>
        <begin position="21"/>
        <end position="47"/>
    </location>
</feature>
<dbReference type="PANTHER" id="PTHR13018:SF5">
    <property type="entry name" value="RE44586P"/>
    <property type="match status" value="1"/>
</dbReference>
<evidence type="ECO:0000256" key="1">
    <source>
        <dbReference type="SAM" id="MobiDB-lite"/>
    </source>
</evidence>
<evidence type="ECO:0000313" key="4">
    <source>
        <dbReference type="EMBL" id="KZW00653.1"/>
    </source>
</evidence>
<dbReference type="InterPro" id="IPR045122">
    <property type="entry name" value="Csc1-like"/>
</dbReference>
<protein>
    <recommendedName>
        <fullName evidence="3">CSC1/OSCA1-like 7TM region domain-containing protein</fullName>
    </recommendedName>
</protein>
<dbReference type="PANTHER" id="PTHR13018">
    <property type="entry name" value="PROBABLE MEMBRANE PROTEIN DUF221-RELATED"/>
    <property type="match status" value="1"/>
</dbReference>
<feature type="transmembrane region" description="Helical" evidence="2">
    <location>
        <begin position="853"/>
        <end position="879"/>
    </location>
</feature>
<feature type="transmembrane region" description="Helical" evidence="2">
    <location>
        <begin position="899"/>
        <end position="926"/>
    </location>
</feature>
<dbReference type="GO" id="GO:0005227">
    <property type="term" value="F:calcium-activated cation channel activity"/>
    <property type="evidence" value="ECO:0007669"/>
    <property type="project" value="InterPro"/>
</dbReference>
<feature type="transmembrane region" description="Helical" evidence="2">
    <location>
        <begin position="947"/>
        <end position="968"/>
    </location>
</feature>
<dbReference type="Proteomes" id="UP000077266">
    <property type="component" value="Unassembled WGS sequence"/>
</dbReference>
<keyword evidence="2" id="KW-0472">Membrane</keyword>
<dbReference type="GO" id="GO:0005886">
    <property type="term" value="C:plasma membrane"/>
    <property type="evidence" value="ECO:0007669"/>
    <property type="project" value="TreeGrafter"/>
</dbReference>
<feature type="transmembrane region" description="Helical" evidence="2">
    <location>
        <begin position="1132"/>
        <end position="1153"/>
    </location>
</feature>
<dbReference type="InParanoid" id="A0A165NF33"/>
<accession>A0A165NF33</accession>
<reference evidence="4 5" key="1">
    <citation type="journal article" date="2016" name="Mol. Biol. Evol.">
        <title>Comparative Genomics of Early-Diverging Mushroom-Forming Fungi Provides Insights into the Origins of Lignocellulose Decay Capabilities.</title>
        <authorList>
            <person name="Nagy L.G."/>
            <person name="Riley R."/>
            <person name="Tritt A."/>
            <person name="Adam C."/>
            <person name="Daum C."/>
            <person name="Floudas D."/>
            <person name="Sun H."/>
            <person name="Yadav J.S."/>
            <person name="Pangilinan J."/>
            <person name="Larsson K.H."/>
            <person name="Matsuura K."/>
            <person name="Barry K."/>
            <person name="Labutti K."/>
            <person name="Kuo R."/>
            <person name="Ohm R.A."/>
            <person name="Bhattacharya S.S."/>
            <person name="Shirouzu T."/>
            <person name="Yoshinaga Y."/>
            <person name="Martin F.M."/>
            <person name="Grigoriev I.V."/>
            <person name="Hibbett D.S."/>
        </authorList>
    </citation>
    <scope>NUCLEOTIDE SEQUENCE [LARGE SCALE GENOMIC DNA]</scope>
    <source>
        <strain evidence="4 5">HHB12029</strain>
    </source>
</reference>
<feature type="transmembrane region" description="Helical" evidence="2">
    <location>
        <begin position="1110"/>
        <end position="1126"/>
    </location>
</feature>
<sequence length="1335" mass="144645">MRPFEALVARQGPETLWNNDPTTTPPGDHTPSPTVSDSHSISSTSGSAGDGPGNGNGGATSTPGLSTSAVTITSGSSTFTTFTVFPAGPSATHTTSGASVTVPLTISYPSTVVTSFTVLPDSGSAVPSSIVTSFPNARVDPVTICAGGGIDTFATGVVATAILSSAVGLLLWLLFAFLRPRFRQLYGVREWFVTPALRPRPLRNSPWAFLFPHTQLVPSVPSDVSNAGRSPADDARLFPANTALSQRTIWVAFLIALGWALLGLGAALPLYMVNTPCIGQTAKRPEQTGAYSTLQDMSVVRLLLFLARGPDTSSGGSQQLVPRAEVDGPEAAANKNIETRLIVLTVLIVVPAVLPALWKLLREFSGLVAFRRRWEQIHCRGIEIAWLSASQAPGFRGWGEQRIKDYLVKNGLSQSLSRAGSAQRAARGAPRATARTEHDQERTAVNDEDDLPEVDVQGVFTVTETARLAQLIDERDIILNHLEVAETRYINSFALSTPVQSLAEPEGESAGRKYNISRPRALMPYTRRHHHKSIGSDAPLPRDYVAPAHFYKLRSMSDVNGSGQIEKDRRPPLTTSISQRLVGSRFQEMHRESIEAGQALGSAVHIDEAGDLRKGEGPTPRQRTFSLEQGPNHPDQPAPTTATTTDIDFASHSATRDVRTPTSAGISWVDTEHPRSGTAVDSTPEKQQHSRFGTWGTLVASTPTATARGGASEADDATVRRRGKEVDPSPIDRDTFPMRAMEDPDALPPPHMRLQPQQPFVRPRSGLDHEHLGAIYADIGVWRSRLKSINVDIVQAQQDGYNDIAEGNAKVKGWLLMGRGVRFIKGVRMVEGRAKDDIRWEELQRDGGLFSDLVFWITVLAIAIILCVGVTAATGLALGDAPDVATFVPFLRPLSSHNNIGSSLATTLAPAIAATLFICIALALVHRAAQRSGTPSRTIVELNAFRASFFILVVICGFWIVSVGAVIFGLQAFDTGEQKTEMVANGSVYVAGFLLVLVINAAIIAPALMLLRPLHLFRTISRERRALTPRQRYRAVYPGLYNQSFATGACILAVVFAASFGLLFPLITPPVVILLFLTLIAHRFLVGYVYPNMSGSQNGGIIQIWFLRRLATLLSLQPLLLGLLLLSHQFWVLGGVLVGWAVLIVLFVEAFAWRKLRRPGVKSLSPVTRDALQKLASSMRRRPGAQEHDEMSLVSSHRRVRTRGSMASVLEMLHVTLAVMPTQPRMRGPVPLTSDVLDDREATERAARTHPDAPPHLPALPFADHAEETHGILYPPELIAPSPIIWLPNDSNGVARSEAYDLQRYHNLAATIDVRTASDAPALPRKSTSSSTAGH</sequence>
<keyword evidence="5" id="KW-1185">Reference proteome</keyword>
<feature type="region of interest" description="Disordered" evidence="1">
    <location>
        <begin position="1241"/>
        <end position="1261"/>
    </location>
</feature>
<organism evidence="4 5">
    <name type="scientific">Exidia glandulosa HHB12029</name>
    <dbReference type="NCBI Taxonomy" id="1314781"/>
    <lineage>
        <taxon>Eukaryota</taxon>
        <taxon>Fungi</taxon>
        <taxon>Dikarya</taxon>
        <taxon>Basidiomycota</taxon>
        <taxon>Agaricomycotina</taxon>
        <taxon>Agaricomycetes</taxon>
        <taxon>Auriculariales</taxon>
        <taxon>Exidiaceae</taxon>
        <taxon>Exidia</taxon>
    </lineage>
</organism>
<gene>
    <name evidence="4" type="ORF">EXIGLDRAFT_666997</name>
</gene>
<feature type="compositionally biased region" description="Basic and acidic residues" evidence="1">
    <location>
        <begin position="1241"/>
        <end position="1253"/>
    </location>
</feature>
<feature type="transmembrane region" description="Helical" evidence="2">
    <location>
        <begin position="1070"/>
        <end position="1090"/>
    </location>
</feature>
<dbReference type="OrthoDB" id="2591106at2759"/>
<evidence type="ECO:0000256" key="2">
    <source>
        <dbReference type="SAM" id="Phobius"/>
    </source>
</evidence>
<feature type="compositionally biased region" description="Basic and acidic residues" evidence="1">
    <location>
        <begin position="434"/>
        <end position="445"/>
    </location>
</feature>
<feature type="transmembrane region" description="Helical" evidence="2">
    <location>
        <begin position="249"/>
        <end position="271"/>
    </location>
</feature>
<feature type="region of interest" description="Disordered" evidence="1">
    <location>
        <begin position="610"/>
        <end position="754"/>
    </location>
</feature>
<feature type="region of interest" description="Disordered" evidence="1">
    <location>
        <begin position="1178"/>
        <end position="1197"/>
    </location>
</feature>
<evidence type="ECO:0000313" key="5">
    <source>
        <dbReference type="Proteomes" id="UP000077266"/>
    </source>
</evidence>
<feature type="compositionally biased region" description="Basic and acidic residues" evidence="1">
    <location>
        <begin position="724"/>
        <end position="742"/>
    </location>
</feature>
<proteinExistence type="predicted"/>
<name>A0A165NF33_EXIGL</name>
<feature type="compositionally biased region" description="Gly residues" evidence="1">
    <location>
        <begin position="48"/>
        <end position="58"/>
    </location>
</feature>
<dbReference type="InterPro" id="IPR003864">
    <property type="entry name" value="CSC1/OSCA1-like_7TM"/>
</dbReference>
<dbReference type="EMBL" id="KV425899">
    <property type="protein sequence ID" value="KZW00653.1"/>
    <property type="molecule type" value="Genomic_DNA"/>
</dbReference>
<feature type="region of interest" description="Disordered" evidence="1">
    <location>
        <begin position="1"/>
        <end position="67"/>
    </location>
</feature>
<keyword evidence="2" id="KW-0812">Transmembrane</keyword>
<feature type="compositionally biased region" description="Low complexity" evidence="1">
    <location>
        <begin position="418"/>
        <end position="433"/>
    </location>
</feature>
<feature type="transmembrane region" description="Helical" evidence="2">
    <location>
        <begin position="153"/>
        <end position="178"/>
    </location>
</feature>
<feature type="region of interest" description="Disordered" evidence="1">
    <location>
        <begin position="418"/>
        <end position="450"/>
    </location>
</feature>
<feature type="transmembrane region" description="Helical" evidence="2">
    <location>
        <begin position="341"/>
        <end position="361"/>
    </location>
</feature>
<evidence type="ECO:0000259" key="3">
    <source>
        <dbReference type="Pfam" id="PF02714"/>
    </source>
</evidence>